<evidence type="ECO:0000256" key="1">
    <source>
        <dbReference type="SAM" id="MobiDB-lite"/>
    </source>
</evidence>
<feature type="region of interest" description="Disordered" evidence="1">
    <location>
        <begin position="1"/>
        <end position="98"/>
    </location>
</feature>
<accession>A0A0A9AJD2</accession>
<evidence type="ECO:0000313" key="2">
    <source>
        <dbReference type="EMBL" id="JAD49973.1"/>
    </source>
</evidence>
<feature type="compositionally biased region" description="Polar residues" evidence="1">
    <location>
        <begin position="19"/>
        <end position="40"/>
    </location>
</feature>
<sequence>MSSSAKRLSSGSPFDKKSPLSSKRLTSSCPSYKNSASTRDLSSKRMPSGSRSDGEHNATAGAADHPSKGTQDVGSECPTLVDQVGSKGPVEDAANEIH</sequence>
<name>A0A0A9AJD2_ARUDO</name>
<proteinExistence type="predicted"/>
<reference evidence="2" key="2">
    <citation type="journal article" date="2015" name="Data Brief">
        <title>Shoot transcriptome of the giant reed, Arundo donax.</title>
        <authorList>
            <person name="Barrero R.A."/>
            <person name="Guerrero F.D."/>
            <person name="Moolhuijzen P."/>
            <person name="Goolsby J.A."/>
            <person name="Tidwell J."/>
            <person name="Bellgard S.E."/>
            <person name="Bellgard M.I."/>
        </authorList>
    </citation>
    <scope>NUCLEOTIDE SEQUENCE</scope>
    <source>
        <tissue evidence="2">Shoot tissue taken approximately 20 cm above the soil surface</tissue>
    </source>
</reference>
<dbReference type="AlphaFoldDB" id="A0A0A9AJD2"/>
<protein>
    <submittedName>
        <fullName evidence="2">Uncharacterized protein</fullName>
    </submittedName>
</protein>
<reference evidence="2" key="1">
    <citation type="submission" date="2014-09" db="EMBL/GenBank/DDBJ databases">
        <authorList>
            <person name="Magalhaes I.L.F."/>
            <person name="Oliveira U."/>
            <person name="Santos F.R."/>
            <person name="Vidigal T.H.D.A."/>
            <person name="Brescovit A.D."/>
            <person name="Santos A.J."/>
        </authorList>
    </citation>
    <scope>NUCLEOTIDE SEQUENCE</scope>
    <source>
        <tissue evidence="2">Shoot tissue taken approximately 20 cm above the soil surface</tissue>
    </source>
</reference>
<dbReference type="EMBL" id="GBRH01247922">
    <property type="protein sequence ID" value="JAD49973.1"/>
    <property type="molecule type" value="Transcribed_RNA"/>
</dbReference>
<organism evidence="2">
    <name type="scientific">Arundo donax</name>
    <name type="common">Giant reed</name>
    <name type="synonym">Donax arundinaceus</name>
    <dbReference type="NCBI Taxonomy" id="35708"/>
    <lineage>
        <taxon>Eukaryota</taxon>
        <taxon>Viridiplantae</taxon>
        <taxon>Streptophyta</taxon>
        <taxon>Embryophyta</taxon>
        <taxon>Tracheophyta</taxon>
        <taxon>Spermatophyta</taxon>
        <taxon>Magnoliopsida</taxon>
        <taxon>Liliopsida</taxon>
        <taxon>Poales</taxon>
        <taxon>Poaceae</taxon>
        <taxon>PACMAD clade</taxon>
        <taxon>Arundinoideae</taxon>
        <taxon>Arundineae</taxon>
        <taxon>Arundo</taxon>
    </lineage>
</organism>
<feature type="compositionally biased region" description="Polar residues" evidence="1">
    <location>
        <begin position="1"/>
        <end position="12"/>
    </location>
</feature>